<feature type="domain" description="Rieske" evidence="10">
    <location>
        <begin position="7"/>
        <end position="105"/>
    </location>
</feature>
<dbReference type="InterPro" id="IPR016156">
    <property type="entry name" value="FAD/NAD-linked_Rdtase_dimer_sf"/>
</dbReference>
<dbReference type="AlphaFoldDB" id="A0AA38S505"/>
<dbReference type="InterPro" id="IPR036188">
    <property type="entry name" value="FAD/NAD-bd_sf"/>
</dbReference>
<dbReference type="PRINTS" id="PR00368">
    <property type="entry name" value="FADPNR"/>
</dbReference>
<dbReference type="InterPro" id="IPR028202">
    <property type="entry name" value="Reductase_C"/>
</dbReference>
<evidence type="ECO:0000256" key="1">
    <source>
        <dbReference type="ARBA" id="ARBA00001974"/>
    </source>
</evidence>
<dbReference type="GO" id="GO:0016651">
    <property type="term" value="F:oxidoreductase activity, acting on NAD(P)H"/>
    <property type="evidence" value="ECO:0007669"/>
    <property type="project" value="TreeGrafter"/>
</dbReference>
<keyword evidence="6" id="KW-0274">FAD</keyword>
<evidence type="ECO:0000259" key="10">
    <source>
        <dbReference type="PROSITE" id="PS51296"/>
    </source>
</evidence>
<reference evidence="11" key="1">
    <citation type="submission" date="2022-07" db="EMBL/GenBank/DDBJ databases">
        <title>Fungi with potential for degradation of polypropylene.</title>
        <authorList>
            <person name="Gostincar C."/>
        </authorList>
    </citation>
    <scope>NUCLEOTIDE SEQUENCE</scope>
    <source>
        <strain evidence="11">EXF-13308</strain>
    </source>
</reference>
<dbReference type="Pfam" id="PF00355">
    <property type="entry name" value="Rieske"/>
    <property type="match status" value="1"/>
</dbReference>
<comment type="caution">
    <text evidence="11">The sequence shown here is derived from an EMBL/GenBank/DDBJ whole genome shotgun (WGS) entry which is preliminary data.</text>
</comment>
<evidence type="ECO:0000256" key="8">
    <source>
        <dbReference type="ARBA" id="ARBA00023004"/>
    </source>
</evidence>
<dbReference type="PANTHER" id="PTHR43557">
    <property type="entry name" value="APOPTOSIS-INDUCING FACTOR 1"/>
    <property type="match status" value="1"/>
</dbReference>
<dbReference type="InterPro" id="IPR023753">
    <property type="entry name" value="FAD/NAD-binding_dom"/>
</dbReference>
<dbReference type="EMBL" id="JANBVO010000002">
    <property type="protein sequence ID" value="KAJ9156299.1"/>
    <property type="molecule type" value="Genomic_DNA"/>
</dbReference>
<proteinExistence type="inferred from homology"/>
<evidence type="ECO:0000256" key="9">
    <source>
        <dbReference type="ARBA" id="ARBA00023014"/>
    </source>
</evidence>
<evidence type="ECO:0000256" key="4">
    <source>
        <dbReference type="ARBA" id="ARBA00022714"/>
    </source>
</evidence>
<keyword evidence="8" id="KW-0408">Iron</keyword>
<dbReference type="Gene3D" id="2.102.10.10">
    <property type="entry name" value="Rieske [2Fe-2S] iron-sulphur domain"/>
    <property type="match status" value="1"/>
</dbReference>
<comment type="cofactor">
    <cofactor evidence="1">
        <name>FAD</name>
        <dbReference type="ChEBI" id="CHEBI:57692"/>
    </cofactor>
</comment>
<comment type="similarity">
    <text evidence="2">Belongs to the FAD-dependent oxidoreductase family.</text>
</comment>
<evidence type="ECO:0000256" key="5">
    <source>
        <dbReference type="ARBA" id="ARBA00022723"/>
    </source>
</evidence>
<keyword evidence="9" id="KW-0411">Iron-sulfur</keyword>
<dbReference type="PROSITE" id="PS51296">
    <property type="entry name" value="RIESKE"/>
    <property type="match status" value="1"/>
</dbReference>
<organism evidence="11 12">
    <name type="scientific">Pleurostoma richardsiae</name>
    <dbReference type="NCBI Taxonomy" id="41990"/>
    <lineage>
        <taxon>Eukaryota</taxon>
        <taxon>Fungi</taxon>
        <taxon>Dikarya</taxon>
        <taxon>Ascomycota</taxon>
        <taxon>Pezizomycotina</taxon>
        <taxon>Sordariomycetes</taxon>
        <taxon>Sordariomycetidae</taxon>
        <taxon>Calosphaeriales</taxon>
        <taxon>Pleurostomataceae</taxon>
        <taxon>Pleurostoma</taxon>
    </lineage>
</organism>
<evidence type="ECO:0000256" key="7">
    <source>
        <dbReference type="ARBA" id="ARBA00023002"/>
    </source>
</evidence>
<keyword evidence="7" id="KW-0560">Oxidoreductase</keyword>
<evidence type="ECO:0000256" key="6">
    <source>
        <dbReference type="ARBA" id="ARBA00022827"/>
    </source>
</evidence>
<dbReference type="Gene3D" id="3.30.390.30">
    <property type="match status" value="1"/>
</dbReference>
<dbReference type="GO" id="GO:0005737">
    <property type="term" value="C:cytoplasm"/>
    <property type="evidence" value="ECO:0007669"/>
    <property type="project" value="TreeGrafter"/>
</dbReference>
<dbReference type="CDD" id="cd03478">
    <property type="entry name" value="Rieske_AIFL_N"/>
    <property type="match status" value="1"/>
</dbReference>
<protein>
    <submittedName>
        <fullName evidence="11">Apoptosis-inducing factor 1</fullName>
    </submittedName>
</protein>
<dbReference type="PRINTS" id="PR00411">
    <property type="entry name" value="PNDRDTASEI"/>
</dbReference>
<dbReference type="Gene3D" id="3.50.50.60">
    <property type="entry name" value="FAD/NAD(P)-binding domain"/>
    <property type="match status" value="2"/>
</dbReference>
<keyword evidence="12" id="KW-1185">Reference proteome</keyword>
<dbReference type="InterPro" id="IPR017941">
    <property type="entry name" value="Rieske_2Fe-2S"/>
</dbReference>
<dbReference type="Pfam" id="PF07992">
    <property type="entry name" value="Pyr_redox_2"/>
    <property type="match status" value="1"/>
</dbReference>
<dbReference type="SUPFAM" id="SSF50022">
    <property type="entry name" value="ISP domain"/>
    <property type="match status" value="1"/>
</dbReference>
<name>A0AA38S505_9PEZI</name>
<dbReference type="GO" id="GO:0046872">
    <property type="term" value="F:metal ion binding"/>
    <property type="evidence" value="ECO:0007669"/>
    <property type="project" value="UniProtKB-KW"/>
</dbReference>
<sequence length="544" mass="57327">MVQEYKIKGVTALDLKPGDKQEVELEGLDSKVLLLNAAGKIQAVGPKCTHYGAPLVKGVLTTNGRLTCPWHGACFNAKTGDVEDAPALDAIPVFSVTERDGSIYLTGDEETIKAGKRKPKFKCNVQSALADKVVVVGGGSGALGAVEGLREKGFTGPITMISNEGYLPIDRPKLSKALIADASKIQWRDGEWFKSGGVEILEDEVTGVDFASKTITTKAGKKVEYSKLILATGGTPRVLPLQGFKVLGNVFTLRNVGDVQNITGAIGDKGKKIVIVGSSFIGMEIAAATAADNEVTVVGMEDVPLQRVLGDKIGATVQKMLEGKGVKFFMSASVDKAEPSGSDPSKVGSVRLKDGTNLTADLVVLGVGVAPATEYLRENSIVKLEQDGSLKTDENFAVVGLKDVYAVGDIATYPYHGPGGDGKFVRIEHWNVAQNAGRTAAAHIVSPGGKTPFFTPVFWSALGQQLRYCGNTATGGFDDVVVQGSLEEAKWAAYYTRGEQVVAMASMGMDPAMAQSANLMATGKMPTKTQLKDGLDVLSVGPPE</sequence>
<dbReference type="GO" id="GO:0051537">
    <property type="term" value="F:2 iron, 2 sulfur cluster binding"/>
    <property type="evidence" value="ECO:0007669"/>
    <property type="project" value="UniProtKB-KW"/>
</dbReference>
<evidence type="ECO:0000256" key="2">
    <source>
        <dbReference type="ARBA" id="ARBA00006442"/>
    </source>
</evidence>
<dbReference type="InterPro" id="IPR036922">
    <property type="entry name" value="Rieske_2Fe-2S_sf"/>
</dbReference>
<accession>A0AA38S505</accession>
<keyword evidence="4" id="KW-0001">2Fe-2S</keyword>
<keyword evidence="3" id="KW-0285">Flavoprotein</keyword>
<dbReference type="Pfam" id="PF14759">
    <property type="entry name" value="Reductase_C"/>
    <property type="match status" value="1"/>
</dbReference>
<gene>
    <name evidence="11" type="ORF">NKR23_g1468</name>
</gene>
<evidence type="ECO:0000313" key="12">
    <source>
        <dbReference type="Proteomes" id="UP001174694"/>
    </source>
</evidence>
<dbReference type="SUPFAM" id="SSF51905">
    <property type="entry name" value="FAD/NAD(P)-binding domain"/>
    <property type="match status" value="2"/>
</dbReference>
<evidence type="ECO:0000256" key="3">
    <source>
        <dbReference type="ARBA" id="ARBA00022630"/>
    </source>
</evidence>
<keyword evidence="5" id="KW-0479">Metal-binding</keyword>
<dbReference type="InterPro" id="IPR050446">
    <property type="entry name" value="FAD-oxidoreductase/Apoptosis"/>
</dbReference>
<dbReference type="PANTHER" id="PTHR43557:SF2">
    <property type="entry name" value="RIESKE DOMAIN-CONTAINING PROTEIN-RELATED"/>
    <property type="match status" value="1"/>
</dbReference>
<dbReference type="SUPFAM" id="SSF55424">
    <property type="entry name" value="FAD/NAD-linked reductases, dimerisation (C-terminal) domain"/>
    <property type="match status" value="1"/>
</dbReference>
<dbReference type="Proteomes" id="UP001174694">
    <property type="component" value="Unassembled WGS sequence"/>
</dbReference>
<evidence type="ECO:0000313" key="11">
    <source>
        <dbReference type="EMBL" id="KAJ9156299.1"/>
    </source>
</evidence>